<feature type="domain" description="Glycosyltransferase 2-like" evidence="2">
    <location>
        <begin position="38"/>
        <end position="205"/>
    </location>
</feature>
<dbReference type="EC" id="2.4.-.-" evidence="4"/>
<name>A0AAW5EU40_NOVHA</name>
<dbReference type="InterPro" id="IPR001296">
    <property type="entry name" value="Glyco_trans_1"/>
</dbReference>
<dbReference type="EMBL" id="JAIBCX010000025">
    <property type="protein sequence ID" value="MCJ8354403.1"/>
    <property type="molecule type" value="Genomic_DNA"/>
</dbReference>
<dbReference type="Pfam" id="PF00535">
    <property type="entry name" value="Glycos_transf_2"/>
    <property type="match status" value="1"/>
</dbReference>
<dbReference type="RefSeq" id="WP_247067257.1">
    <property type="nucleotide sequence ID" value="NZ_CP094848.1"/>
</dbReference>
<dbReference type="PANTHER" id="PTHR45947:SF3">
    <property type="entry name" value="SULFOQUINOVOSYL TRANSFERASE SQD2"/>
    <property type="match status" value="1"/>
</dbReference>
<feature type="domain" description="Glycosyltransferase subfamily 4-like N-terminal" evidence="3">
    <location>
        <begin position="377"/>
        <end position="561"/>
    </location>
</feature>
<keyword evidence="4" id="KW-0808">Transferase</keyword>
<evidence type="ECO:0000259" key="2">
    <source>
        <dbReference type="Pfam" id="PF00535"/>
    </source>
</evidence>
<protein>
    <submittedName>
        <fullName evidence="4">Glycosyltransferase</fullName>
        <ecNumber evidence="4">2.4.-.-</ecNumber>
    </submittedName>
</protein>
<reference evidence="4" key="2">
    <citation type="submission" date="2022-03" db="EMBL/GenBank/DDBJ databases">
        <authorList>
            <person name="Ryngajllo M."/>
            <person name="Jacek P."/>
            <person name="Kubiak K."/>
        </authorList>
    </citation>
    <scope>NUCLEOTIDE SEQUENCE</scope>
    <source>
        <strain evidence="4">SI1</strain>
    </source>
</reference>
<proteinExistence type="predicted"/>
<evidence type="ECO:0000313" key="5">
    <source>
        <dbReference type="Proteomes" id="UP001202887"/>
    </source>
</evidence>
<keyword evidence="4" id="KW-0328">Glycosyltransferase</keyword>
<dbReference type="Proteomes" id="UP001202887">
    <property type="component" value="Unassembled WGS sequence"/>
</dbReference>
<comment type="caution">
    <text evidence="4">The sequence shown here is derived from an EMBL/GenBank/DDBJ whole genome shotgun (WGS) entry which is preliminary data.</text>
</comment>
<evidence type="ECO:0000259" key="3">
    <source>
        <dbReference type="Pfam" id="PF13439"/>
    </source>
</evidence>
<dbReference type="Gene3D" id="3.90.550.10">
    <property type="entry name" value="Spore Coat Polysaccharide Biosynthesis Protein SpsA, Chain A"/>
    <property type="match status" value="1"/>
</dbReference>
<dbReference type="Pfam" id="PF13439">
    <property type="entry name" value="Glyco_transf_4"/>
    <property type="match status" value="1"/>
</dbReference>
<gene>
    <name evidence="4" type="ORF">K1W68_10450</name>
</gene>
<dbReference type="CDD" id="cd03801">
    <property type="entry name" value="GT4_PimA-like"/>
    <property type="match status" value="1"/>
</dbReference>
<dbReference type="SUPFAM" id="SSF53448">
    <property type="entry name" value="Nucleotide-diphospho-sugar transferases"/>
    <property type="match status" value="1"/>
</dbReference>
<organism evidence="4 5">
    <name type="scientific">Novacetimonas hansenii</name>
    <name type="common">Komagataeibacter hansenii</name>
    <dbReference type="NCBI Taxonomy" id="436"/>
    <lineage>
        <taxon>Bacteria</taxon>
        <taxon>Pseudomonadati</taxon>
        <taxon>Pseudomonadota</taxon>
        <taxon>Alphaproteobacteria</taxon>
        <taxon>Acetobacterales</taxon>
        <taxon>Acetobacteraceae</taxon>
        <taxon>Novacetimonas</taxon>
    </lineage>
</organism>
<dbReference type="GO" id="GO:0016757">
    <property type="term" value="F:glycosyltransferase activity"/>
    <property type="evidence" value="ECO:0007669"/>
    <property type="project" value="UniProtKB-KW"/>
</dbReference>
<dbReference type="Pfam" id="PF00534">
    <property type="entry name" value="Glycos_transf_1"/>
    <property type="match status" value="1"/>
</dbReference>
<evidence type="ECO:0000313" key="4">
    <source>
        <dbReference type="EMBL" id="MCJ8354403.1"/>
    </source>
</evidence>
<dbReference type="Gene3D" id="3.40.50.2000">
    <property type="entry name" value="Glycogen Phosphorylase B"/>
    <property type="match status" value="2"/>
</dbReference>
<dbReference type="InterPro" id="IPR029044">
    <property type="entry name" value="Nucleotide-diphossugar_trans"/>
</dbReference>
<dbReference type="SUPFAM" id="SSF53756">
    <property type="entry name" value="UDP-Glycosyltransferase/glycogen phosphorylase"/>
    <property type="match status" value="1"/>
</dbReference>
<evidence type="ECO:0000259" key="1">
    <source>
        <dbReference type="Pfam" id="PF00534"/>
    </source>
</evidence>
<reference evidence="4" key="1">
    <citation type="journal article" date="2021" name="Polymers (Basel)">
        <title>Highly Stretchable Bacterial Cellulose Produced by Komagataeibacter hansenii SI1.</title>
        <authorList>
            <person name="Cielecka I."/>
            <person name="Ryngajllo M."/>
            <person name="Maniukiewicz W."/>
            <person name="Bielecki S."/>
        </authorList>
    </citation>
    <scope>NUCLEOTIDE SEQUENCE</scope>
    <source>
        <strain evidence="4">SI1</strain>
    </source>
</reference>
<accession>A0AAW5EU40</accession>
<dbReference type="InterPro" id="IPR028098">
    <property type="entry name" value="Glyco_trans_4-like_N"/>
</dbReference>
<sequence>MLDFQMSNLNIQGNETESVSNSGLQPVSHKPAMPLTFSVVINTNGRLEYLKRTLSGLKYLTYPHFEVCVVAGPTADGTVEYLQSLQGQIKIEHCTEFNLSISRNIGIAMSDGDVVAFIDDDSVPEPEWLADLAKSYTDDSVGAVGGFVYDHTGIEFQARYVTTNRRAYASDWDVPTPHLNFPFSLDVPHLLGTNCSFSRKALLKIGGFDEEYEYFLDETDVCCRINDAGYAIVQRPDAFVHHKYAPSHLRDEKKVIKNWYPLIKNRIYFGMRNGLYHHTVAEVVQAGIDDVNSRGQSVKHGESEGIYTKEDVDRFLEQADKAIIDGLTRGAQPAKYLRDATLEKYHSQFLQYPRLCPVGTRRVICFVTQDYPPGQNGGIARNIAQFARSLAALGHYVHVFTKMRIAPTVDYEDSVWVHRVAINHHELPPVSPLEDCNIPQHIWDYSQTMLQEIRDLNEKRKIDVVYCPLWDCEPIAFVLDGTFPLIVALQTTMHFWLDSQPLKAMDTEWMRAYGHPIMEMEKFIISHIPLLHANSHAIVRDIEKRYKIKIPQNRVYYSPHGLEDWAAGMPPSDRNDEAFRLLFVGRLESRKGIDVLLKIAPEILHDFPKAILDIVGDDTILRPDMMTYKEEFLALELPVDIRDRVIFHGRVEEDELKKFYRDCDVFIAPSRYESFGLVFLEAMMFGKPVIGCDAGGGPEVVTDGVSGFLIKPGDSEGLRSTLEYLLRNPDACKKMGTQARKDYVDRFTDQVMVSDLIKILDNYVPISSPNK</sequence>
<dbReference type="PANTHER" id="PTHR45947">
    <property type="entry name" value="SULFOQUINOVOSYL TRANSFERASE SQD2"/>
    <property type="match status" value="1"/>
</dbReference>
<dbReference type="AlphaFoldDB" id="A0AAW5EU40"/>
<feature type="domain" description="Glycosyl transferase family 1" evidence="1">
    <location>
        <begin position="573"/>
        <end position="741"/>
    </location>
</feature>
<dbReference type="InterPro" id="IPR050194">
    <property type="entry name" value="Glycosyltransferase_grp1"/>
</dbReference>
<dbReference type="InterPro" id="IPR001173">
    <property type="entry name" value="Glyco_trans_2-like"/>
</dbReference>